<name>A0A9E8G799_9HYME</name>
<keyword evidence="8 11" id="KW-0472">Membrane</keyword>
<evidence type="ECO:0000256" key="5">
    <source>
        <dbReference type="ARBA" id="ARBA00022967"/>
    </source>
</evidence>
<comment type="subcellular location">
    <subcellularLocation>
        <location evidence="1">Membrane</location>
        <topology evidence="1">Multi-pass membrane protein</topology>
    </subcellularLocation>
</comment>
<reference evidence="12" key="2">
    <citation type="submission" date="2022-02" db="EMBL/GenBank/DDBJ databases">
        <authorList>
            <person name="Shu X.H."/>
            <person name="Li Z.K."/>
            <person name="Tang P."/>
            <person name="Chen X.X."/>
        </authorList>
    </citation>
    <scope>NUCLEOTIDE SEQUENCE</scope>
</reference>
<keyword evidence="6 11" id="KW-1133">Transmembrane helix</keyword>
<evidence type="ECO:0000256" key="6">
    <source>
        <dbReference type="ARBA" id="ARBA00022989"/>
    </source>
</evidence>
<geneLocation type="mitochondrion" evidence="12"/>
<feature type="transmembrane region" description="Helical" evidence="11">
    <location>
        <begin position="30"/>
        <end position="50"/>
    </location>
</feature>
<proteinExistence type="inferred from homology"/>
<dbReference type="GO" id="GO:0008137">
    <property type="term" value="F:NADH dehydrogenase (ubiquinone) activity"/>
    <property type="evidence" value="ECO:0007669"/>
    <property type="project" value="UniProtKB-EC"/>
</dbReference>
<dbReference type="GO" id="GO:0016020">
    <property type="term" value="C:membrane"/>
    <property type="evidence" value="ECO:0007669"/>
    <property type="project" value="UniProtKB-SubCell"/>
</dbReference>
<evidence type="ECO:0000256" key="1">
    <source>
        <dbReference type="ARBA" id="ARBA00004141"/>
    </source>
</evidence>
<dbReference type="EMBL" id="OM677823">
    <property type="protein sequence ID" value="UZT67457.1"/>
    <property type="molecule type" value="Genomic_DNA"/>
</dbReference>
<dbReference type="Gene3D" id="1.10.287.3510">
    <property type="match status" value="1"/>
</dbReference>
<evidence type="ECO:0000313" key="12">
    <source>
        <dbReference type="EMBL" id="UZT67457.1"/>
    </source>
</evidence>
<dbReference type="AlphaFoldDB" id="A0A9E8G799"/>
<evidence type="ECO:0000256" key="3">
    <source>
        <dbReference type="ARBA" id="ARBA00016612"/>
    </source>
</evidence>
<evidence type="ECO:0000256" key="7">
    <source>
        <dbReference type="ARBA" id="ARBA00023027"/>
    </source>
</evidence>
<dbReference type="InterPro" id="IPR039428">
    <property type="entry name" value="NUOK/Mnh_C1-like"/>
</dbReference>
<dbReference type="Pfam" id="PF00420">
    <property type="entry name" value="Oxidored_q2"/>
    <property type="match status" value="1"/>
</dbReference>
<reference evidence="12" key="1">
    <citation type="journal article" date="2022" name="Genes (Basel)">
        <title>Novel Gene Rearrangements in the Mitochondrial Genomes of Cynipoid Wasps (Hymenoptera: Cynipoidea).</title>
        <authorList>
            <person name="Shu X."/>
            <person name="Li Z."/>
            <person name="Yuan R."/>
            <person name="Tang P."/>
            <person name="Chen X."/>
        </authorList>
    </citation>
    <scope>NUCLEOTIDE SEQUENCE</scope>
</reference>
<evidence type="ECO:0000256" key="11">
    <source>
        <dbReference type="SAM" id="Phobius"/>
    </source>
</evidence>
<protein>
    <recommendedName>
        <fullName evidence="3">NADH-ubiquinone oxidoreductase chain 4L</fullName>
    </recommendedName>
    <alternativeName>
        <fullName evidence="9">NADH dehydrogenase subunit 4L</fullName>
    </alternativeName>
</protein>
<evidence type="ECO:0000256" key="10">
    <source>
        <dbReference type="ARBA" id="ARBA00049551"/>
    </source>
</evidence>
<feature type="transmembrane region" description="Helical" evidence="11">
    <location>
        <begin position="6"/>
        <end position="23"/>
    </location>
</feature>
<feature type="transmembrane region" description="Helical" evidence="11">
    <location>
        <begin position="56"/>
        <end position="79"/>
    </location>
</feature>
<evidence type="ECO:0000256" key="4">
    <source>
        <dbReference type="ARBA" id="ARBA00022692"/>
    </source>
</evidence>
<comment type="catalytic activity">
    <reaction evidence="10">
        <text>a ubiquinone + NADH + 5 H(+)(in) = a ubiquinol + NAD(+) + 4 H(+)(out)</text>
        <dbReference type="Rhea" id="RHEA:29091"/>
        <dbReference type="Rhea" id="RHEA-COMP:9565"/>
        <dbReference type="Rhea" id="RHEA-COMP:9566"/>
        <dbReference type="ChEBI" id="CHEBI:15378"/>
        <dbReference type="ChEBI" id="CHEBI:16389"/>
        <dbReference type="ChEBI" id="CHEBI:17976"/>
        <dbReference type="ChEBI" id="CHEBI:57540"/>
        <dbReference type="ChEBI" id="CHEBI:57945"/>
        <dbReference type="EC" id="7.1.1.2"/>
    </reaction>
</comment>
<evidence type="ECO:0000256" key="2">
    <source>
        <dbReference type="ARBA" id="ARBA00010519"/>
    </source>
</evidence>
<gene>
    <name evidence="12" type="primary">nad4l</name>
</gene>
<comment type="similarity">
    <text evidence="2">Belongs to the complex I subunit 4L family.</text>
</comment>
<evidence type="ECO:0000256" key="8">
    <source>
        <dbReference type="ARBA" id="ARBA00023136"/>
    </source>
</evidence>
<evidence type="ECO:0000256" key="9">
    <source>
        <dbReference type="ARBA" id="ARBA00031586"/>
    </source>
</evidence>
<organism evidence="12">
    <name type="scientific">Prosaspicera validispina</name>
    <dbReference type="NCBI Taxonomy" id="2943453"/>
    <lineage>
        <taxon>Eukaryota</taxon>
        <taxon>Metazoa</taxon>
        <taxon>Ecdysozoa</taxon>
        <taxon>Arthropoda</taxon>
        <taxon>Hexapoda</taxon>
        <taxon>Insecta</taxon>
        <taxon>Pterygota</taxon>
        <taxon>Neoptera</taxon>
        <taxon>Endopterygota</taxon>
        <taxon>Hymenoptera</taxon>
        <taxon>Apocrita</taxon>
        <taxon>Proctotrupomorpha</taxon>
        <taxon>Cynipoidea</taxon>
        <taxon>Figitidae</taxon>
        <taxon>Aspicerinae</taxon>
        <taxon>Prosaspicera</taxon>
    </lineage>
</organism>
<keyword evidence="5" id="KW-1278">Translocase</keyword>
<keyword evidence="7" id="KW-0520">NAD</keyword>
<keyword evidence="12" id="KW-0496">Mitochondrion</keyword>
<keyword evidence="4 11" id="KW-0812">Transmembrane</keyword>
<accession>A0A9E8G799</accession>
<sequence length="95" mass="11526">MTNMMNMILMLFFISCMLFTILYKHLLMTLMSLEIIMMTLLLYMYMYMLLIKFEYFILFFLVMIVCEGILGLTLLILFIRFKGSDKLKLMNLMLW</sequence>